<evidence type="ECO:0000256" key="2">
    <source>
        <dbReference type="ARBA" id="ARBA00023015"/>
    </source>
</evidence>
<gene>
    <name evidence="6" type="ORF">RFM23_22550</name>
</gene>
<dbReference type="Proteomes" id="UP001276564">
    <property type="component" value="Unassembled WGS sequence"/>
</dbReference>
<keyword evidence="3" id="KW-0238">DNA-binding</keyword>
<keyword evidence="7" id="KW-1185">Reference proteome</keyword>
<name>A0ABU5ASX2_9HYPH</name>
<keyword evidence="4" id="KW-0804">Transcription</keyword>
<dbReference type="InterPro" id="IPR036390">
    <property type="entry name" value="WH_DNA-bd_sf"/>
</dbReference>
<protein>
    <submittedName>
        <fullName evidence="6">LysR family transcriptional regulator</fullName>
    </submittedName>
</protein>
<dbReference type="RefSeq" id="WP_320321408.1">
    <property type="nucleotide sequence ID" value="NZ_JAVIIP010000013.1"/>
</dbReference>
<dbReference type="InterPro" id="IPR036388">
    <property type="entry name" value="WH-like_DNA-bd_sf"/>
</dbReference>
<dbReference type="Pfam" id="PF00126">
    <property type="entry name" value="HTH_1"/>
    <property type="match status" value="1"/>
</dbReference>
<dbReference type="Gene3D" id="1.10.10.10">
    <property type="entry name" value="Winged helix-like DNA-binding domain superfamily/Winged helix DNA-binding domain"/>
    <property type="match status" value="1"/>
</dbReference>
<feature type="domain" description="HTH lysR-type" evidence="5">
    <location>
        <begin position="4"/>
        <end position="61"/>
    </location>
</feature>
<evidence type="ECO:0000313" key="6">
    <source>
        <dbReference type="EMBL" id="MDX8540405.1"/>
    </source>
</evidence>
<evidence type="ECO:0000313" key="7">
    <source>
        <dbReference type="Proteomes" id="UP001276564"/>
    </source>
</evidence>
<dbReference type="Pfam" id="PF03466">
    <property type="entry name" value="LysR_substrate"/>
    <property type="match status" value="1"/>
</dbReference>
<dbReference type="SUPFAM" id="SSF53850">
    <property type="entry name" value="Periplasmic binding protein-like II"/>
    <property type="match status" value="1"/>
</dbReference>
<accession>A0ABU5ASX2</accession>
<sequence length="300" mass="33132">MSSVNLKLLQTFLLAAENGSFRRAAEESNRSPSAVSMQIRDLEEQIGISLFIRTAQRASLTPEGQVLFEEIANAMSQVQTSLDRLTEIAARRKGKVQIACAPTLAASRLGDILATFKLRYPRSIVEVIETPPQAALALLQQQEVEFYIGPELPNLNDFQFESILDDPLMACIPVETYGGEKKLNLSDLKRFPLILLNRKTAVRGLLDRLTAAEGIELKPQYEVESAQTAVALVSSGLGVCVVPGIAISRNDERMRVVPIDHRDAHRAVGIITARGYVHHSFSEQLMNLIRTNLRELGSLT</sequence>
<proteinExistence type="inferred from homology"/>
<evidence type="ECO:0000256" key="3">
    <source>
        <dbReference type="ARBA" id="ARBA00023125"/>
    </source>
</evidence>
<reference evidence="6 7" key="1">
    <citation type="submission" date="2023-08" db="EMBL/GenBank/DDBJ databases">
        <title>Implementing the SeqCode for naming new Mesorhizobium species isolated from Vachellia karroo root nodules.</title>
        <authorList>
            <person name="Van Lill M."/>
        </authorList>
    </citation>
    <scope>NUCLEOTIDE SEQUENCE [LARGE SCALE GENOMIC DNA]</scope>
    <source>
        <strain evidence="6 7">VK4B</strain>
    </source>
</reference>
<evidence type="ECO:0000256" key="1">
    <source>
        <dbReference type="ARBA" id="ARBA00009437"/>
    </source>
</evidence>
<dbReference type="PANTHER" id="PTHR30419:SF8">
    <property type="entry name" value="NITROGEN ASSIMILATION TRANSCRIPTIONAL ACTIVATOR-RELATED"/>
    <property type="match status" value="1"/>
</dbReference>
<comment type="similarity">
    <text evidence="1">Belongs to the LysR transcriptional regulatory family.</text>
</comment>
<dbReference type="PANTHER" id="PTHR30419">
    <property type="entry name" value="HTH-TYPE TRANSCRIPTIONAL REGULATOR YBHD"/>
    <property type="match status" value="1"/>
</dbReference>
<comment type="caution">
    <text evidence="6">The sequence shown here is derived from an EMBL/GenBank/DDBJ whole genome shotgun (WGS) entry which is preliminary data.</text>
</comment>
<dbReference type="Gene3D" id="3.40.190.10">
    <property type="entry name" value="Periplasmic binding protein-like II"/>
    <property type="match status" value="2"/>
</dbReference>
<dbReference type="InterPro" id="IPR005119">
    <property type="entry name" value="LysR_subst-bd"/>
</dbReference>
<evidence type="ECO:0000259" key="5">
    <source>
        <dbReference type="PROSITE" id="PS50931"/>
    </source>
</evidence>
<organism evidence="6 7">
    <name type="scientific">Mesorhizobium abyssinicae</name>
    <dbReference type="NCBI Taxonomy" id="1209958"/>
    <lineage>
        <taxon>Bacteria</taxon>
        <taxon>Pseudomonadati</taxon>
        <taxon>Pseudomonadota</taxon>
        <taxon>Alphaproteobacteria</taxon>
        <taxon>Hyphomicrobiales</taxon>
        <taxon>Phyllobacteriaceae</taxon>
        <taxon>Mesorhizobium</taxon>
    </lineage>
</organism>
<dbReference type="SUPFAM" id="SSF46785">
    <property type="entry name" value="Winged helix' DNA-binding domain"/>
    <property type="match status" value="1"/>
</dbReference>
<dbReference type="PROSITE" id="PS50931">
    <property type="entry name" value="HTH_LYSR"/>
    <property type="match status" value="1"/>
</dbReference>
<dbReference type="InterPro" id="IPR050950">
    <property type="entry name" value="HTH-type_LysR_regulators"/>
</dbReference>
<keyword evidence="2" id="KW-0805">Transcription regulation</keyword>
<dbReference type="PRINTS" id="PR00039">
    <property type="entry name" value="HTHLYSR"/>
</dbReference>
<dbReference type="InterPro" id="IPR000847">
    <property type="entry name" value="LysR_HTH_N"/>
</dbReference>
<dbReference type="EMBL" id="JAVIIP010000013">
    <property type="protein sequence ID" value="MDX8540405.1"/>
    <property type="molecule type" value="Genomic_DNA"/>
</dbReference>
<evidence type="ECO:0000256" key="4">
    <source>
        <dbReference type="ARBA" id="ARBA00023163"/>
    </source>
</evidence>